<comment type="function">
    <text evidence="13">Mediates zinc uptake. May also transport other divalent cations.</text>
</comment>
<feature type="transmembrane region" description="Helical" evidence="13">
    <location>
        <begin position="244"/>
        <end position="262"/>
    </location>
</feature>
<keyword evidence="9 13" id="KW-1133">Transmembrane helix</keyword>
<dbReference type="NCBIfam" id="NF003243">
    <property type="entry name" value="PRK04201.1"/>
    <property type="match status" value="1"/>
</dbReference>
<protein>
    <recommendedName>
        <fullName evidence="13">Zinc transporter ZupT</fullName>
    </recommendedName>
</protein>
<dbReference type="RefSeq" id="WP_125229277.1">
    <property type="nucleotide sequence ID" value="NZ_RQYT01000069.1"/>
</dbReference>
<dbReference type="InterPro" id="IPR023498">
    <property type="entry name" value="Zn_transptr_ZupT"/>
</dbReference>
<feature type="transmembrane region" description="Helical" evidence="13">
    <location>
        <begin position="181"/>
        <end position="203"/>
    </location>
</feature>
<keyword evidence="4 13" id="KW-1003">Cell membrane</keyword>
<keyword evidence="10" id="KW-0408">Iron</keyword>
<evidence type="ECO:0000256" key="6">
    <source>
        <dbReference type="ARBA" id="ARBA00022723"/>
    </source>
</evidence>
<keyword evidence="12 13" id="KW-0472">Membrane</keyword>
<evidence type="ECO:0000313" key="14">
    <source>
        <dbReference type="EMBL" id="RRD47379.1"/>
    </source>
</evidence>
<feature type="binding site" description="M1 metal binding site" evidence="13">
    <location>
        <position position="159"/>
    </location>
    <ligand>
        <name>Zn(2+)</name>
        <dbReference type="ChEBI" id="CHEBI:29105"/>
    </ligand>
</feature>
<dbReference type="Proteomes" id="UP000280935">
    <property type="component" value="Unassembled WGS sequence"/>
</dbReference>
<dbReference type="GO" id="GO:0005886">
    <property type="term" value="C:plasma membrane"/>
    <property type="evidence" value="ECO:0007669"/>
    <property type="project" value="UniProtKB-SubCell"/>
</dbReference>
<proteinExistence type="inferred from homology"/>
<comment type="catalytic activity">
    <reaction evidence="13">
        <text>Zn(2+)(in) = Zn(2+)(out)</text>
        <dbReference type="Rhea" id="RHEA:29351"/>
        <dbReference type="ChEBI" id="CHEBI:29105"/>
    </reaction>
</comment>
<dbReference type="HAMAP" id="MF_00548">
    <property type="entry name" value="ZupT"/>
    <property type="match status" value="1"/>
</dbReference>
<feature type="transmembrane region" description="Helical" evidence="13">
    <location>
        <begin position="209"/>
        <end position="232"/>
    </location>
</feature>
<evidence type="ECO:0000256" key="12">
    <source>
        <dbReference type="ARBA" id="ARBA00023136"/>
    </source>
</evidence>
<evidence type="ECO:0000256" key="13">
    <source>
        <dbReference type="HAMAP-Rule" id="MF_00548"/>
    </source>
</evidence>
<dbReference type="SUPFAM" id="SSF81665">
    <property type="entry name" value="Calcium ATPase, transmembrane domain M"/>
    <property type="match status" value="1"/>
</dbReference>
<organism evidence="14 15">
    <name type="scientific">Arachnia propionica</name>
    <dbReference type="NCBI Taxonomy" id="1750"/>
    <lineage>
        <taxon>Bacteria</taxon>
        <taxon>Bacillati</taxon>
        <taxon>Actinomycetota</taxon>
        <taxon>Actinomycetes</taxon>
        <taxon>Propionibacteriales</taxon>
        <taxon>Propionibacteriaceae</taxon>
        <taxon>Arachnia</taxon>
    </lineage>
</organism>
<keyword evidence="11 13" id="KW-0406">Ion transport</keyword>
<feature type="transmembrane region" description="Helical" evidence="13">
    <location>
        <begin position="6"/>
        <end position="29"/>
    </location>
</feature>
<dbReference type="OrthoDB" id="9787346at2"/>
<evidence type="ECO:0000256" key="8">
    <source>
        <dbReference type="ARBA" id="ARBA00022906"/>
    </source>
</evidence>
<comment type="caution">
    <text evidence="14">The sequence shown here is derived from an EMBL/GenBank/DDBJ whole genome shotgun (WGS) entry which is preliminary data.</text>
</comment>
<feature type="transmembrane region" description="Helical" evidence="13">
    <location>
        <begin position="148"/>
        <end position="169"/>
    </location>
</feature>
<feature type="binding site" description="M1 metal binding site" evidence="13">
    <location>
        <position position="163"/>
    </location>
    <ligand>
        <name>Zn(2+)</name>
        <dbReference type="ChEBI" id="CHEBI:29105"/>
    </ligand>
</feature>
<dbReference type="EMBL" id="RQYT01000069">
    <property type="protein sequence ID" value="RRD47379.1"/>
    <property type="molecule type" value="Genomic_DNA"/>
</dbReference>
<feature type="binding site" description="M2 metal binding site" evidence="13">
    <location>
        <position position="134"/>
    </location>
    <ligand>
        <name>Fe(2+)</name>
        <dbReference type="ChEBI" id="CHEBI:29033"/>
    </ligand>
</feature>
<evidence type="ECO:0000256" key="9">
    <source>
        <dbReference type="ARBA" id="ARBA00022989"/>
    </source>
</evidence>
<evidence type="ECO:0000256" key="3">
    <source>
        <dbReference type="ARBA" id="ARBA00022448"/>
    </source>
</evidence>
<keyword evidence="5 13" id="KW-0812">Transmembrane</keyword>
<dbReference type="GO" id="GO:0046872">
    <property type="term" value="F:metal ion binding"/>
    <property type="evidence" value="ECO:0007669"/>
    <property type="project" value="UniProtKB-KW"/>
</dbReference>
<dbReference type="GO" id="GO:0005385">
    <property type="term" value="F:zinc ion transmembrane transporter activity"/>
    <property type="evidence" value="ECO:0007669"/>
    <property type="project" value="UniProtKB-UniRule"/>
</dbReference>
<evidence type="ECO:0000256" key="10">
    <source>
        <dbReference type="ARBA" id="ARBA00023004"/>
    </source>
</evidence>
<evidence type="ECO:0000256" key="2">
    <source>
        <dbReference type="ARBA" id="ARBA00009703"/>
    </source>
</evidence>
<reference evidence="14 15" key="1">
    <citation type="submission" date="2018-11" db="EMBL/GenBank/DDBJ databases">
        <title>Genomes From Bacteria Associated with the Canine Oral Cavity: a Test Case for Automated Genome-Based Taxonomic Assignment.</title>
        <authorList>
            <person name="Coil D.A."/>
            <person name="Jospin G."/>
            <person name="Darling A.E."/>
            <person name="Wallis C."/>
            <person name="Davis I.J."/>
            <person name="Harris S."/>
            <person name="Eisen J.A."/>
            <person name="Holcombe L.J."/>
            <person name="O'Flynn C."/>
        </authorList>
    </citation>
    <scope>NUCLEOTIDE SEQUENCE [LARGE SCALE GENOMIC DNA]</scope>
    <source>
        <strain evidence="14 15">OH2822_COT-296</strain>
    </source>
</reference>
<keyword evidence="7 13" id="KW-0862">Zinc</keyword>
<evidence type="ECO:0000256" key="1">
    <source>
        <dbReference type="ARBA" id="ARBA00004651"/>
    </source>
</evidence>
<evidence type="ECO:0000313" key="15">
    <source>
        <dbReference type="Proteomes" id="UP000280935"/>
    </source>
</evidence>
<feature type="binding site" description="M2 metal binding site" evidence="13">
    <location>
        <position position="163"/>
    </location>
    <ligand>
        <name>Fe(2+)</name>
        <dbReference type="ChEBI" id="CHEBI:29033"/>
    </ligand>
</feature>
<feature type="binding site" description="M1 metal binding site" evidence="13">
    <location>
        <position position="134"/>
    </location>
    <ligand>
        <name>Zn(2+)</name>
        <dbReference type="ChEBI" id="CHEBI:29105"/>
    </ligand>
</feature>
<feature type="transmembrane region" description="Helical" evidence="13">
    <location>
        <begin position="36"/>
        <end position="54"/>
    </location>
</feature>
<comment type="similarity">
    <text evidence="2 13">Belongs to the ZIP transporter (TC 2.A.5) family. ZupT subfamily.</text>
</comment>
<feature type="binding site" description="M2 metal binding site" evidence="13">
    <location>
        <position position="192"/>
    </location>
    <ligand>
        <name>Fe(2+)</name>
        <dbReference type="ChEBI" id="CHEBI:29033"/>
    </ligand>
</feature>
<feature type="binding site" description="M2 metal binding site" evidence="13">
    <location>
        <position position="131"/>
    </location>
    <ligand>
        <name>Fe(2+)</name>
        <dbReference type="ChEBI" id="CHEBI:29033"/>
    </ligand>
</feature>
<dbReference type="InterPro" id="IPR003689">
    <property type="entry name" value="ZIP"/>
</dbReference>
<sequence length="265" mass="27368">MGHEVWFAFALTLFAGLSTSIGGAVGVLGRAESTRALSLGLGFSAGVMIYVSLVEILPEGQEQLVSAAGERLGTWYAIAAFFAGTAAIAVIDRMVPAAINPHEPGSLQDQRRRRALVHTGVLTAIALAIHNFPEGFATFIAGLQEPGIAVAVAIAIAVHNIPEGLAVAVPIHQATGSRRRAFWLATASGLAEPAGAVIGYALLSPWLSPALLGVVFAGIAGVMVFISIDELLPAAREYGEHHTSVYGFVAGMAVMAISLALFSTG</sequence>
<keyword evidence="8 13" id="KW-0864">Zinc transport</keyword>
<evidence type="ECO:0000256" key="4">
    <source>
        <dbReference type="ARBA" id="ARBA00022475"/>
    </source>
</evidence>
<gene>
    <name evidence="13 14" type="primary">zupT</name>
    <name evidence="14" type="ORF">EII35_15040</name>
</gene>
<keyword evidence="6" id="KW-0479">Metal-binding</keyword>
<evidence type="ECO:0000256" key="7">
    <source>
        <dbReference type="ARBA" id="ARBA00022833"/>
    </source>
</evidence>
<keyword evidence="3 13" id="KW-0813">Transport</keyword>
<feature type="transmembrane region" description="Helical" evidence="13">
    <location>
        <begin position="115"/>
        <end position="133"/>
    </location>
</feature>
<evidence type="ECO:0000256" key="5">
    <source>
        <dbReference type="ARBA" id="ARBA00022692"/>
    </source>
</evidence>
<dbReference type="PANTHER" id="PTHR11040">
    <property type="entry name" value="ZINC/IRON TRANSPORTER"/>
    <property type="match status" value="1"/>
</dbReference>
<feature type="transmembrane region" description="Helical" evidence="13">
    <location>
        <begin position="74"/>
        <end position="95"/>
    </location>
</feature>
<name>A0A3P1WL30_9ACTN</name>
<dbReference type="Pfam" id="PF02535">
    <property type="entry name" value="Zip"/>
    <property type="match status" value="2"/>
</dbReference>
<comment type="subcellular location">
    <subcellularLocation>
        <location evidence="1 13">Cell membrane</location>
        <topology evidence="1 13">Multi-pass membrane protein</topology>
    </subcellularLocation>
</comment>
<dbReference type="InterPro" id="IPR023298">
    <property type="entry name" value="ATPase_P-typ_TM_dom_sf"/>
</dbReference>
<evidence type="ECO:0000256" key="11">
    <source>
        <dbReference type="ARBA" id="ARBA00023065"/>
    </source>
</evidence>
<accession>A0A3P1WL30</accession>
<feature type="binding site" description="M2 metal binding site" evidence="13">
    <location>
        <position position="160"/>
    </location>
    <ligand>
        <name>Fe(2+)</name>
        <dbReference type="ChEBI" id="CHEBI:29033"/>
    </ligand>
</feature>
<dbReference type="PANTHER" id="PTHR11040:SF205">
    <property type="entry name" value="ZINC TRANSPORTER ZUPT"/>
    <property type="match status" value="1"/>
</dbReference>
<dbReference type="AlphaFoldDB" id="A0A3P1WL30"/>